<dbReference type="CDD" id="cd07389">
    <property type="entry name" value="MPP_PhoD"/>
    <property type="match status" value="1"/>
</dbReference>
<evidence type="ECO:0000313" key="3">
    <source>
        <dbReference type="EMBL" id="PSN75422.1"/>
    </source>
</evidence>
<protein>
    <submittedName>
        <fullName evidence="3">Metallo-dependent phosphatase</fullName>
    </submittedName>
</protein>
<dbReference type="EMBL" id="KZ678128">
    <property type="protein sequence ID" value="PSN75422.1"/>
    <property type="molecule type" value="Genomic_DNA"/>
</dbReference>
<keyword evidence="1" id="KW-0472">Membrane</keyword>
<keyword evidence="4" id="KW-1185">Reference proteome</keyword>
<organism evidence="3 4">
    <name type="scientific">Corynespora cassiicola Philippines</name>
    <dbReference type="NCBI Taxonomy" id="1448308"/>
    <lineage>
        <taxon>Eukaryota</taxon>
        <taxon>Fungi</taxon>
        <taxon>Dikarya</taxon>
        <taxon>Ascomycota</taxon>
        <taxon>Pezizomycotina</taxon>
        <taxon>Dothideomycetes</taxon>
        <taxon>Pleosporomycetidae</taxon>
        <taxon>Pleosporales</taxon>
        <taxon>Corynesporascaceae</taxon>
        <taxon>Corynespora</taxon>
    </lineage>
</organism>
<feature type="transmembrane region" description="Helical" evidence="1">
    <location>
        <begin position="30"/>
        <end position="51"/>
    </location>
</feature>
<dbReference type="OrthoDB" id="2100241at2759"/>
<reference evidence="3 4" key="1">
    <citation type="journal article" date="2018" name="Front. Microbiol.">
        <title>Genome-Wide Analysis of Corynespora cassiicola Leaf Fall Disease Putative Effectors.</title>
        <authorList>
            <person name="Lopez D."/>
            <person name="Ribeiro S."/>
            <person name="Label P."/>
            <person name="Fumanal B."/>
            <person name="Venisse J.S."/>
            <person name="Kohler A."/>
            <person name="de Oliveira R.R."/>
            <person name="Labutti K."/>
            <person name="Lipzen A."/>
            <person name="Lail K."/>
            <person name="Bauer D."/>
            <person name="Ohm R.A."/>
            <person name="Barry K.W."/>
            <person name="Spatafora J."/>
            <person name="Grigoriev I.V."/>
            <person name="Martin F.M."/>
            <person name="Pujade-Renaud V."/>
        </authorList>
    </citation>
    <scope>NUCLEOTIDE SEQUENCE [LARGE SCALE GENOMIC DNA]</scope>
    <source>
        <strain evidence="3 4">Philippines</strain>
    </source>
</reference>
<dbReference type="Proteomes" id="UP000240883">
    <property type="component" value="Unassembled WGS sequence"/>
</dbReference>
<dbReference type="InterPro" id="IPR052900">
    <property type="entry name" value="Phospholipid_Metab_Enz"/>
</dbReference>
<keyword evidence="1" id="KW-1133">Transmembrane helix</keyword>
<accession>A0A2T2PCN4</accession>
<feature type="domain" description="PhoD-like phosphatase metallophosphatase" evidence="2">
    <location>
        <begin position="299"/>
        <end position="544"/>
    </location>
</feature>
<dbReference type="Gene3D" id="3.60.21.70">
    <property type="entry name" value="PhoD-like phosphatase"/>
    <property type="match status" value="1"/>
</dbReference>
<proteinExistence type="predicted"/>
<dbReference type="PANTHER" id="PTHR43606">
    <property type="entry name" value="PHOSPHATASE, PUTATIVE (AFU_ORTHOLOGUE AFUA_6G08710)-RELATED"/>
    <property type="match status" value="1"/>
</dbReference>
<dbReference type="AlphaFoldDB" id="A0A2T2PCN4"/>
<feature type="transmembrane region" description="Helical" evidence="1">
    <location>
        <begin position="7"/>
        <end position="24"/>
    </location>
</feature>
<dbReference type="STRING" id="1448308.A0A2T2PCN4"/>
<dbReference type="InterPro" id="IPR018946">
    <property type="entry name" value="PhoD-like_MPP"/>
</dbReference>
<gene>
    <name evidence="3" type="ORF">BS50DRAFT_568080</name>
</gene>
<evidence type="ECO:0000256" key="1">
    <source>
        <dbReference type="SAM" id="Phobius"/>
    </source>
</evidence>
<feature type="transmembrane region" description="Helical" evidence="1">
    <location>
        <begin position="130"/>
        <end position="151"/>
    </location>
</feature>
<dbReference type="PANTHER" id="PTHR43606:SF2">
    <property type="entry name" value="ALKALINE PHOSPHATASE FAMILY PROTEIN (AFU_ORTHOLOGUE AFUA_5G03860)"/>
    <property type="match status" value="1"/>
</dbReference>
<keyword evidence="1" id="KW-0812">Transmembrane</keyword>
<evidence type="ECO:0000313" key="4">
    <source>
        <dbReference type="Proteomes" id="UP000240883"/>
    </source>
</evidence>
<sequence>MASATEILTVASSVLLRTSIWIFLRWIPTTIVPPLAVALTLVYIPSFFIGLQDTAQYKVISDELDIIVKETVTQGSSSTSETSDDVALIDGAEDGPLKELDVQETIKYEEREPKILQTLLTGRPSPSSAFWSWITFGINMALIAMALDVVYRAPIMHACKDTSFGRVGYVSDNSARVLVREPYAFDVRVLYRSIDNPPRSWMQQNLHSSQPEQWLTNDTDFTAAVILNHLRSDTPYEYVIETSSGNTTGTFTTAPKPGHISALRDNKYTFVHSSCIKPRVPYTPFQHPLEFPGMAHLAHWLPQLRPYFMLFLGDFIYIDVPQRLGVEAEHYRREYRQVYSSPSWPAVSNNLPWIHVIDDHEIANDWSANITGVAVPAYDAFSHYHGAVNPPAHREGHTYYSFTQGPAQFFLVDTRRYRSPANNKPDDETKSMLGEQQLDDLLAWLSKPPPRGIHWKIIVTGVPFTKNWQFGTEDTWGGYLHERRKILESAWDLSSQHGVGVVVLSGDRHEFAATSFPPPKDSRWPVSATVHEFSTSPLSMFYLPFRTYGEIDEEDVCLKYLPDGNSKFGAVEITNPEHSEQSLLNYRLFIDGKEAWTHVISTPPLRDGSKRAKDAVWG</sequence>
<dbReference type="InterPro" id="IPR029052">
    <property type="entry name" value="Metallo-depent_PP-like"/>
</dbReference>
<evidence type="ECO:0000259" key="2">
    <source>
        <dbReference type="Pfam" id="PF09423"/>
    </source>
</evidence>
<dbReference type="Pfam" id="PF09423">
    <property type="entry name" value="PhoD"/>
    <property type="match status" value="1"/>
</dbReference>
<dbReference type="SUPFAM" id="SSF56300">
    <property type="entry name" value="Metallo-dependent phosphatases"/>
    <property type="match status" value="1"/>
</dbReference>
<dbReference type="InterPro" id="IPR038607">
    <property type="entry name" value="PhoD-like_sf"/>
</dbReference>
<name>A0A2T2PCN4_CORCC</name>